<dbReference type="GO" id="GO:0003677">
    <property type="term" value="F:DNA binding"/>
    <property type="evidence" value="ECO:0007669"/>
    <property type="project" value="UniProtKB-KW"/>
</dbReference>
<sequence length="160" mass="17724">MRHRYQQKEKAGKVDASQCSCTSLRKASRRVSQLYDAILAPCGLRTTQRAILNHISRAGTPSVGELAVDLVMDRGALAHNLKPLERDGYVRQEVDPRDRRNRVVSLTAEGRAKLRESELLWARAQKKFDKAYGSAAAATLREALSLIASDKFIASFEGAV</sequence>
<dbReference type="Gene3D" id="1.10.10.10">
    <property type="entry name" value="Winged helix-like DNA-binding domain superfamily/Winged helix DNA-binding domain"/>
    <property type="match status" value="1"/>
</dbReference>
<dbReference type="PANTHER" id="PTHR33164">
    <property type="entry name" value="TRANSCRIPTIONAL REGULATOR, MARR FAMILY"/>
    <property type="match status" value="1"/>
</dbReference>
<dbReference type="GO" id="GO:0006950">
    <property type="term" value="P:response to stress"/>
    <property type="evidence" value="ECO:0007669"/>
    <property type="project" value="TreeGrafter"/>
</dbReference>
<protein>
    <submittedName>
        <fullName evidence="2">DNA-binding transcriptional regulator, MarR family</fullName>
    </submittedName>
</protein>
<accession>A0A1M5NLQ2</accession>
<dbReference type="Proteomes" id="UP000190675">
    <property type="component" value="Chromosome I"/>
</dbReference>
<dbReference type="GO" id="GO:0003700">
    <property type="term" value="F:DNA-binding transcription factor activity"/>
    <property type="evidence" value="ECO:0007669"/>
    <property type="project" value="InterPro"/>
</dbReference>
<dbReference type="RefSeq" id="WP_079568025.1">
    <property type="nucleotide sequence ID" value="NZ_LT670818.1"/>
</dbReference>
<evidence type="ECO:0000259" key="1">
    <source>
        <dbReference type="PROSITE" id="PS50995"/>
    </source>
</evidence>
<keyword evidence="2" id="KW-0238">DNA-binding</keyword>
<dbReference type="PANTHER" id="PTHR33164:SF105">
    <property type="entry name" value="TRANSCRIPTIONAL REPRESSOR PROTEIN-RELATED"/>
    <property type="match status" value="1"/>
</dbReference>
<evidence type="ECO:0000313" key="2">
    <source>
        <dbReference type="EMBL" id="SHG90480.1"/>
    </source>
</evidence>
<reference evidence="2 3" key="1">
    <citation type="submission" date="2016-11" db="EMBL/GenBank/DDBJ databases">
        <authorList>
            <person name="Jaros S."/>
            <person name="Januszkiewicz K."/>
            <person name="Wedrychowicz H."/>
        </authorList>
    </citation>
    <scope>NUCLEOTIDE SEQUENCE [LARGE SCALE GENOMIC DNA]</scope>
    <source>
        <strain evidence="2 3">GAS242</strain>
    </source>
</reference>
<dbReference type="Pfam" id="PF12802">
    <property type="entry name" value="MarR_2"/>
    <property type="match status" value="1"/>
</dbReference>
<dbReference type="EMBL" id="LT670818">
    <property type="protein sequence ID" value="SHG90480.1"/>
    <property type="molecule type" value="Genomic_DNA"/>
</dbReference>
<dbReference type="InterPro" id="IPR036388">
    <property type="entry name" value="WH-like_DNA-bd_sf"/>
</dbReference>
<dbReference type="InterPro" id="IPR011991">
    <property type="entry name" value="ArsR-like_HTH"/>
</dbReference>
<dbReference type="InterPro" id="IPR036390">
    <property type="entry name" value="WH_DNA-bd_sf"/>
</dbReference>
<evidence type="ECO:0000313" key="3">
    <source>
        <dbReference type="Proteomes" id="UP000190675"/>
    </source>
</evidence>
<dbReference type="SUPFAM" id="SSF46785">
    <property type="entry name" value="Winged helix' DNA-binding domain"/>
    <property type="match status" value="1"/>
</dbReference>
<dbReference type="OrthoDB" id="2287011at2"/>
<dbReference type="SMART" id="SM00347">
    <property type="entry name" value="HTH_MARR"/>
    <property type="match status" value="1"/>
</dbReference>
<dbReference type="InterPro" id="IPR039422">
    <property type="entry name" value="MarR/SlyA-like"/>
</dbReference>
<dbReference type="CDD" id="cd00090">
    <property type="entry name" value="HTH_ARSR"/>
    <property type="match status" value="1"/>
</dbReference>
<gene>
    <name evidence="2" type="ORF">SAMN05444169_4733</name>
</gene>
<proteinExistence type="predicted"/>
<dbReference type="AlphaFoldDB" id="A0A1M5NLQ2"/>
<name>A0A1M5NLQ2_9BRAD</name>
<dbReference type="PROSITE" id="PS50995">
    <property type="entry name" value="HTH_MARR_2"/>
    <property type="match status" value="1"/>
</dbReference>
<dbReference type="InterPro" id="IPR000835">
    <property type="entry name" value="HTH_MarR-typ"/>
</dbReference>
<feature type="domain" description="HTH marR-type" evidence="1">
    <location>
        <begin position="17"/>
        <end position="149"/>
    </location>
</feature>
<organism evidence="2 3">
    <name type="scientific">Bradyrhizobium erythrophlei</name>
    <dbReference type="NCBI Taxonomy" id="1437360"/>
    <lineage>
        <taxon>Bacteria</taxon>
        <taxon>Pseudomonadati</taxon>
        <taxon>Pseudomonadota</taxon>
        <taxon>Alphaproteobacteria</taxon>
        <taxon>Hyphomicrobiales</taxon>
        <taxon>Nitrobacteraceae</taxon>
        <taxon>Bradyrhizobium</taxon>
    </lineage>
</organism>